<evidence type="ECO:0000256" key="3">
    <source>
        <dbReference type="ARBA" id="ARBA00022781"/>
    </source>
</evidence>
<dbReference type="PRINTS" id="PR00125">
    <property type="entry name" value="ATPASEDELTA"/>
</dbReference>
<evidence type="ECO:0000256" key="1">
    <source>
        <dbReference type="ARBA" id="ARBA00004370"/>
    </source>
</evidence>
<evidence type="ECO:0000256" key="8">
    <source>
        <dbReference type="HAMAP-Rule" id="MF_01416"/>
    </source>
</evidence>
<dbReference type="NCBIfam" id="NF004402">
    <property type="entry name" value="PRK05758.2-2"/>
    <property type="match status" value="1"/>
</dbReference>
<gene>
    <name evidence="8" type="primary">atpH</name>
    <name evidence="9" type="ordered locus">Halha_2461</name>
</gene>
<organism evidence="9 10">
    <name type="scientific">Halobacteroides halobius (strain ATCC 35273 / DSM 5150 / MD-1)</name>
    <dbReference type="NCBI Taxonomy" id="748449"/>
    <lineage>
        <taxon>Bacteria</taxon>
        <taxon>Bacillati</taxon>
        <taxon>Bacillota</taxon>
        <taxon>Clostridia</taxon>
        <taxon>Halanaerobiales</taxon>
        <taxon>Halobacteroidaceae</taxon>
        <taxon>Halobacteroides</taxon>
    </lineage>
</organism>
<dbReference type="KEGG" id="hhl:Halha_2461"/>
<keyword evidence="10" id="KW-1185">Reference proteome</keyword>
<dbReference type="NCBIfam" id="TIGR01145">
    <property type="entry name" value="ATP_synt_delta"/>
    <property type="match status" value="1"/>
</dbReference>
<dbReference type="Pfam" id="PF00213">
    <property type="entry name" value="OSCP"/>
    <property type="match status" value="1"/>
</dbReference>
<dbReference type="InterPro" id="IPR020781">
    <property type="entry name" value="ATPase_OSCP/d_CS"/>
</dbReference>
<dbReference type="AlphaFoldDB" id="L0KCS3"/>
<dbReference type="HAMAP" id="MF_01416">
    <property type="entry name" value="ATP_synth_delta_bact"/>
    <property type="match status" value="1"/>
</dbReference>
<dbReference type="eggNOG" id="COG0712">
    <property type="taxonomic scope" value="Bacteria"/>
</dbReference>
<comment type="function">
    <text evidence="8">This protein is part of the stalk that links CF(0) to CF(1). It either transmits conformational changes from CF(0) to CF(1) or is implicated in proton conduction.</text>
</comment>
<dbReference type="EMBL" id="CP003359">
    <property type="protein sequence ID" value="AGB42335.1"/>
    <property type="molecule type" value="Genomic_DNA"/>
</dbReference>
<keyword evidence="5 8" id="KW-0472">Membrane</keyword>
<dbReference type="OrthoDB" id="9802471at2"/>
<dbReference type="GO" id="GO:0005886">
    <property type="term" value="C:plasma membrane"/>
    <property type="evidence" value="ECO:0007669"/>
    <property type="project" value="UniProtKB-SubCell"/>
</dbReference>
<dbReference type="SUPFAM" id="SSF47928">
    <property type="entry name" value="N-terminal domain of the delta subunit of the F1F0-ATP synthase"/>
    <property type="match status" value="1"/>
</dbReference>
<dbReference type="Proteomes" id="UP000010880">
    <property type="component" value="Chromosome"/>
</dbReference>
<dbReference type="STRING" id="748449.Halha_2461"/>
<dbReference type="Gene3D" id="1.10.520.20">
    <property type="entry name" value="N-terminal domain of the delta subunit of the F1F0-ATP synthase"/>
    <property type="match status" value="1"/>
</dbReference>
<evidence type="ECO:0000313" key="10">
    <source>
        <dbReference type="Proteomes" id="UP000010880"/>
    </source>
</evidence>
<sequence>MIEQEIAEKYAQALFEVAQEEETLDQILEEFSQLVTVIDESKELNEVLEHPELSARQKKEILTEAFESQLSEKLFNFIKLVVDKKREDLLQLIYQQFKKKVDDFADRLQVGVEAPIELSAQQQEKLKLKLEEQLNKTIELKVEIKPRLIGGLVLKIGNKVIDGSLLRKINNLNKNLKMLEVS</sequence>
<keyword evidence="3 8" id="KW-0375">Hydrogen ion transport</keyword>
<dbReference type="PROSITE" id="PS00389">
    <property type="entry name" value="ATPASE_DELTA"/>
    <property type="match status" value="1"/>
</dbReference>
<evidence type="ECO:0000256" key="7">
    <source>
        <dbReference type="ARBA" id="ARBA00023310"/>
    </source>
</evidence>
<keyword evidence="7 8" id="KW-0066">ATP synthesis</keyword>
<protein>
    <recommendedName>
        <fullName evidence="8">ATP synthase subunit delta</fullName>
    </recommendedName>
    <alternativeName>
        <fullName evidence="8">ATP synthase F(1) sector subunit delta</fullName>
    </alternativeName>
    <alternativeName>
        <fullName evidence="8">F-type ATPase subunit delta</fullName>
        <shortName evidence="8">F-ATPase subunit delta</shortName>
    </alternativeName>
</protein>
<comment type="subunit">
    <text evidence="8">F-type ATPases have 2 components, F(1) - the catalytic core - and F(0) - the membrane proton channel. F(1) has five subunits: alpha(3), beta(3), gamma(1), delta(1), epsilon(1). F(0) has three main subunits: a(1), b(2) and c(10-14). The alpha and beta chains form an alternating ring which encloses part of the gamma chain. F(1) is attached to F(0) by a central stalk formed by the gamma and epsilon chains, while a peripheral stalk is formed by the delta and b chains.</text>
</comment>
<dbReference type="GO" id="GO:0045259">
    <property type="term" value="C:proton-transporting ATP synthase complex"/>
    <property type="evidence" value="ECO:0007669"/>
    <property type="project" value="UniProtKB-KW"/>
</dbReference>
<proteinExistence type="inferred from homology"/>
<dbReference type="PANTHER" id="PTHR11910">
    <property type="entry name" value="ATP SYNTHASE DELTA CHAIN"/>
    <property type="match status" value="1"/>
</dbReference>
<dbReference type="InterPro" id="IPR000711">
    <property type="entry name" value="ATPase_OSCP/dsu"/>
</dbReference>
<comment type="subcellular location">
    <subcellularLocation>
        <location evidence="8">Cell membrane</location>
        <topology evidence="8">Peripheral membrane protein</topology>
    </subcellularLocation>
    <subcellularLocation>
        <location evidence="1">Membrane</location>
    </subcellularLocation>
</comment>
<keyword evidence="2 8" id="KW-0813">Transport</keyword>
<keyword evidence="8" id="KW-1003">Cell membrane</keyword>
<dbReference type="HOGENOM" id="CLU_085114_4_1_9"/>
<evidence type="ECO:0000256" key="4">
    <source>
        <dbReference type="ARBA" id="ARBA00023065"/>
    </source>
</evidence>
<reference evidence="10" key="1">
    <citation type="submission" date="2012-02" db="EMBL/GenBank/DDBJ databases">
        <title>The complete genome of Halobacteroides halobius DSM 5150.</title>
        <authorList>
            <person name="Lucas S."/>
            <person name="Copeland A."/>
            <person name="Lapidus A."/>
            <person name="Glavina del Rio T."/>
            <person name="Dalin E."/>
            <person name="Tice H."/>
            <person name="Bruce D."/>
            <person name="Goodwin L."/>
            <person name="Pitluck S."/>
            <person name="Peters L."/>
            <person name="Mikhailova N."/>
            <person name="Gu W."/>
            <person name="Kyrpides N."/>
            <person name="Mavromatis K."/>
            <person name="Ivanova N."/>
            <person name="Brettin T."/>
            <person name="Detter J.C."/>
            <person name="Han C."/>
            <person name="Larimer F."/>
            <person name="Land M."/>
            <person name="Hauser L."/>
            <person name="Markowitz V."/>
            <person name="Cheng J.-F."/>
            <person name="Hugenholtz P."/>
            <person name="Woyke T."/>
            <person name="Wu D."/>
            <person name="Tindall B."/>
            <person name="Pomrenke H."/>
            <person name="Brambilla E."/>
            <person name="Klenk H.-P."/>
            <person name="Eisen J.A."/>
        </authorList>
    </citation>
    <scope>NUCLEOTIDE SEQUENCE [LARGE SCALE GENOMIC DNA]</scope>
    <source>
        <strain evidence="10">ATCC 35273 / DSM 5150 / MD-1</strain>
    </source>
</reference>
<evidence type="ECO:0000313" key="9">
    <source>
        <dbReference type="EMBL" id="AGB42335.1"/>
    </source>
</evidence>
<evidence type="ECO:0000256" key="2">
    <source>
        <dbReference type="ARBA" id="ARBA00022448"/>
    </source>
</evidence>
<dbReference type="GO" id="GO:0046933">
    <property type="term" value="F:proton-transporting ATP synthase activity, rotational mechanism"/>
    <property type="evidence" value="ECO:0007669"/>
    <property type="project" value="UniProtKB-UniRule"/>
</dbReference>
<comment type="function">
    <text evidence="8">F(1)F(0) ATP synthase produces ATP from ADP in the presence of a proton or sodium gradient. F-type ATPases consist of two structural domains, F(1) containing the extramembraneous catalytic core and F(0) containing the membrane proton channel, linked together by a central stalk and a peripheral stalk. During catalysis, ATP synthesis in the catalytic domain of F(1) is coupled via a rotary mechanism of the central stalk subunits to proton translocation.</text>
</comment>
<dbReference type="RefSeq" id="WP_015328049.1">
    <property type="nucleotide sequence ID" value="NC_019978.1"/>
</dbReference>
<evidence type="ECO:0000256" key="6">
    <source>
        <dbReference type="ARBA" id="ARBA00023196"/>
    </source>
</evidence>
<keyword evidence="4 8" id="KW-0406">Ion transport</keyword>
<keyword evidence="6 8" id="KW-0139">CF(1)</keyword>
<dbReference type="InterPro" id="IPR026015">
    <property type="entry name" value="ATP_synth_OSCP/delta_N_sf"/>
</dbReference>
<comment type="similarity">
    <text evidence="8">Belongs to the ATPase delta chain family.</text>
</comment>
<name>L0KCS3_HALHC</name>
<evidence type="ECO:0000256" key="5">
    <source>
        <dbReference type="ARBA" id="ARBA00023136"/>
    </source>
</evidence>
<accession>L0KCS3</accession>